<gene>
    <name evidence="1" type="ORF">CGI_10016898</name>
</gene>
<dbReference type="InParanoid" id="K1Q3J9"/>
<evidence type="ECO:0000313" key="1">
    <source>
        <dbReference type="EMBL" id="EKC31052.1"/>
    </source>
</evidence>
<protein>
    <submittedName>
        <fullName evidence="1">Uncharacterized protein</fullName>
    </submittedName>
</protein>
<dbReference type="EMBL" id="JH818229">
    <property type="protein sequence ID" value="EKC31052.1"/>
    <property type="molecule type" value="Genomic_DNA"/>
</dbReference>
<reference evidence="1" key="1">
    <citation type="journal article" date="2012" name="Nature">
        <title>The oyster genome reveals stress adaptation and complexity of shell formation.</title>
        <authorList>
            <person name="Zhang G."/>
            <person name="Fang X."/>
            <person name="Guo X."/>
            <person name="Li L."/>
            <person name="Luo R."/>
            <person name="Xu F."/>
            <person name="Yang P."/>
            <person name="Zhang L."/>
            <person name="Wang X."/>
            <person name="Qi H."/>
            <person name="Xiong Z."/>
            <person name="Que H."/>
            <person name="Xie Y."/>
            <person name="Holland P.W."/>
            <person name="Paps J."/>
            <person name="Zhu Y."/>
            <person name="Wu F."/>
            <person name="Chen Y."/>
            <person name="Wang J."/>
            <person name="Peng C."/>
            <person name="Meng J."/>
            <person name="Yang L."/>
            <person name="Liu J."/>
            <person name="Wen B."/>
            <person name="Zhang N."/>
            <person name="Huang Z."/>
            <person name="Zhu Q."/>
            <person name="Feng Y."/>
            <person name="Mount A."/>
            <person name="Hedgecock D."/>
            <person name="Xu Z."/>
            <person name="Liu Y."/>
            <person name="Domazet-Loso T."/>
            <person name="Du Y."/>
            <person name="Sun X."/>
            <person name="Zhang S."/>
            <person name="Liu B."/>
            <person name="Cheng P."/>
            <person name="Jiang X."/>
            <person name="Li J."/>
            <person name="Fan D."/>
            <person name="Wang W."/>
            <person name="Fu W."/>
            <person name="Wang T."/>
            <person name="Wang B."/>
            <person name="Zhang J."/>
            <person name="Peng Z."/>
            <person name="Li Y."/>
            <person name="Li N."/>
            <person name="Wang J."/>
            <person name="Chen M."/>
            <person name="He Y."/>
            <person name="Tan F."/>
            <person name="Song X."/>
            <person name="Zheng Q."/>
            <person name="Huang R."/>
            <person name="Yang H."/>
            <person name="Du X."/>
            <person name="Chen L."/>
            <person name="Yang M."/>
            <person name="Gaffney P.M."/>
            <person name="Wang S."/>
            <person name="Luo L."/>
            <person name="She Z."/>
            <person name="Ming Y."/>
            <person name="Huang W."/>
            <person name="Zhang S."/>
            <person name="Huang B."/>
            <person name="Zhang Y."/>
            <person name="Qu T."/>
            <person name="Ni P."/>
            <person name="Miao G."/>
            <person name="Wang J."/>
            <person name="Wang Q."/>
            <person name="Steinberg C.E."/>
            <person name="Wang H."/>
            <person name="Li N."/>
            <person name="Qian L."/>
            <person name="Zhang G."/>
            <person name="Li Y."/>
            <person name="Yang H."/>
            <person name="Liu X."/>
            <person name="Wang J."/>
            <person name="Yin Y."/>
            <person name="Wang J."/>
        </authorList>
    </citation>
    <scope>NUCLEOTIDE SEQUENCE [LARGE SCALE GENOMIC DNA]</scope>
    <source>
        <strain evidence="1">05x7-T-G4-1.051#20</strain>
    </source>
</reference>
<dbReference type="HOGENOM" id="CLU_2123402_0_0_1"/>
<name>K1Q3J9_MAGGI</name>
<accession>K1Q3J9</accession>
<sequence>MRSNLEDIRNWVEEDDVVIVDRGYLKPLASGSVEEDQALGAKMLFLSKQVNQLKEQVEEQHLDRRTVCWREVSEVVDFPQLDEERLRELTCGSYQLRLSPSYAQEHIEGGCTTH</sequence>
<dbReference type="AlphaFoldDB" id="K1Q3J9"/>
<organism evidence="1">
    <name type="scientific">Magallana gigas</name>
    <name type="common">Pacific oyster</name>
    <name type="synonym">Crassostrea gigas</name>
    <dbReference type="NCBI Taxonomy" id="29159"/>
    <lineage>
        <taxon>Eukaryota</taxon>
        <taxon>Metazoa</taxon>
        <taxon>Spiralia</taxon>
        <taxon>Lophotrochozoa</taxon>
        <taxon>Mollusca</taxon>
        <taxon>Bivalvia</taxon>
        <taxon>Autobranchia</taxon>
        <taxon>Pteriomorphia</taxon>
        <taxon>Ostreida</taxon>
        <taxon>Ostreoidea</taxon>
        <taxon>Ostreidae</taxon>
        <taxon>Magallana</taxon>
    </lineage>
</organism>
<proteinExistence type="predicted"/>